<evidence type="ECO:0000313" key="2">
    <source>
        <dbReference type="EMBL" id="ARF65932.1"/>
    </source>
</evidence>
<dbReference type="PANTHER" id="PTHR30007:SF0">
    <property type="entry name" value="TRANSPOSASE"/>
    <property type="match status" value="1"/>
</dbReference>
<proteinExistence type="predicted"/>
<dbReference type="PANTHER" id="PTHR30007">
    <property type="entry name" value="PHP DOMAIN PROTEIN"/>
    <property type="match status" value="1"/>
</dbReference>
<gene>
    <name evidence="2" type="ORF">B1H20_34265</name>
</gene>
<dbReference type="STRING" id="1935.B1H20_34265"/>
<dbReference type="KEGG" id="svu:B1H20_34265"/>
<dbReference type="InterPro" id="IPR025161">
    <property type="entry name" value="IS402-like_dom"/>
</dbReference>
<dbReference type="AlphaFoldDB" id="A0A1V0ULS8"/>
<name>A0A1V0ULS8_STRVN</name>
<feature type="domain" description="Insertion element IS402-like" evidence="1">
    <location>
        <begin position="1"/>
        <end position="42"/>
    </location>
</feature>
<evidence type="ECO:0000313" key="3">
    <source>
        <dbReference type="Proteomes" id="UP000192445"/>
    </source>
</evidence>
<accession>A0A1V0ULS8</accession>
<reference evidence="2 3" key="1">
    <citation type="submission" date="2017-03" db="EMBL/GenBank/DDBJ databases">
        <title>Complete Genome Sequence of a natural compounds producer, Streptomyces violaceus S21.</title>
        <authorList>
            <person name="Zhong C."/>
            <person name="Zhao Z."/>
            <person name="Fu J."/>
            <person name="Zong G."/>
            <person name="Qin R."/>
            <person name="Cao G."/>
        </authorList>
    </citation>
    <scope>NUCLEOTIDE SEQUENCE [LARGE SCALE GENOMIC DNA]</scope>
    <source>
        <strain evidence="2 3">S21</strain>
    </source>
</reference>
<sequence length="62" mass="7401">MVDAVRYVVDNGIKWRAMPADYPPWQTVYYHFARWHRRGVVAFLRDQLRRQIRTGQGDAPGR</sequence>
<dbReference type="Pfam" id="PF13340">
    <property type="entry name" value="DUF4096"/>
    <property type="match status" value="1"/>
</dbReference>
<evidence type="ECO:0000259" key="1">
    <source>
        <dbReference type="Pfam" id="PF13340"/>
    </source>
</evidence>
<dbReference type="Proteomes" id="UP000192445">
    <property type="component" value="Chromosome"/>
</dbReference>
<organism evidence="2 3">
    <name type="scientific">Streptomyces violaceoruber</name>
    <dbReference type="NCBI Taxonomy" id="1935"/>
    <lineage>
        <taxon>Bacteria</taxon>
        <taxon>Bacillati</taxon>
        <taxon>Actinomycetota</taxon>
        <taxon>Actinomycetes</taxon>
        <taxon>Kitasatosporales</taxon>
        <taxon>Streptomycetaceae</taxon>
        <taxon>Streptomyces</taxon>
        <taxon>Streptomyces violaceoruber group</taxon>
    </lineage>
</organism>
<dbReference type="EMBL" id="CP020570">
    <property type="protein sequence ID" value="ARF65932.1"/>
    <property type="molecule type" value="Genomic_DNA"/>
</dbReference>
<protein>
    <recommendedName>
        <fullName evidence="1">Insertion element IS402-like domain-containing protein</fullName>
    </recommendedName>
</protein>